<feature type="domain" description="HTH tetR-type" evidence="3">
    <location>
        <begin position="19"/>
        <end position="79"/>
    </location>
</feature>
<evidence type="ECO:0000256" key="1">
    <source>
        <dbReference type="ARBA" id="ARBA00023125"/>
    </source>
</evidence>
<proteinExistence type="predicted"/>
<keyword evidence="1 2" id="KW-0238">DNA-binding</keyword>
<gene>
    <name evidence="4" type="ORF">RM574_16165</name>
</gene>
<sequence length="214" mass="23325">MAGSTQEPQHHSPTDVRVRRTWARLSEAVLRLAAERPVEEVAVSDLVRAAGVNRSTFYKHASSPADVLARVLYAELDEIRATWIAETAAPTPPEPGTWHGATAALAEHVLRYEAVYTVGLVGQRSPVLHRLLAEHLRTSVRVYVARDSGVLPEGAGPAEWRADAWSRFVAQGQVGVMEAWLSLRGRSPRGERDVALFMGAVEAVLPSWIAPGRG</sequence>
<dbReference type="SUPFAM" id="SSF46689">
    <property type="entry name" value="Homeodomain-like"/>
    <property type="match status" value="1"/>
</dbReference>
<dbReference type="RefSeq" id="WP_093853904.1">
    <property type="nucleotide sequence ID" value="NZ_JAVRER010000023.1"/>
</dbReference>
<name>A0ABD5E6N7_9ACTN</name>
<dbReference type="InterPro" id="IPR009057">
    <property type="entry name" value="Homeodomain-like_sf"/>
</dbReference>
<reference evidence="5" key="1">
    <citation type="submission" date="2023-07" db="EMBL/GenBank/DDBJ databases">
        <title>30 novel species of actinomycetes from the DSMZ collection.</title>
        <authorList>
            <person name="Nouioui I."/>
        </authorList>
    </citation>
    <scope>NUCLEOTIDE SEQUENCE [LARGE SCALE GENOMIC DNA]</scope>
    <source>
        <strain evidence="5">DSM 41982</strain>
    </source>
</reference>
<dbReference type="EMBL" id="JAVRER010000023">
    <property type="protein sequence ID" value="MDT0417024.1"/>
    <property type="molecule type" value="Genomic_DNA"/>
</dbReference>
<comment type="caution">
    <text evidence="4">The sequence shown here is derived from an EMBL/GenBank/DDBJ whole genome shotgun (WGS) entry which is preliminary data.</text>
</comment>
<protein>
    <submittedName>
        <fullName evidence="4">TetR/AcrR family transcriptional regulator</fullName>
    </submittedName>
</protein>
<dbReference type="InterPro" id="IPR001647">
    <property type="entry name" value="HTH_TetR"/>
</dbReference>
<organism evidence="4 5">
    <name type="scientific">Streptomyces evansiae</name>
    <dbReference type="NCBI Taxonomy" id="3075535"/>
    <lineage>
        <taxon>Bacteria</taxon>
        <taxon>Bacillati</taxon>
        <taxon>Actinomycetota</taxon>
        <taxon>Actinomycetes</taxon>
        <taxon>Kitasatosporales</taxon>
        <taxon>Streptomycetaceae</taxon>
        <taxon>Streptomyces</taxon>
    </lineage>
</organism>
<accession>A0ABD5E6N7</accession>
<evidence type="ECO:0000256" key="2">
    <source>
        <dbReference type="PROSITE-ProRule" id="PRU00335"/>
    </source>
</evidence>
<evidence type="ECO:0000259" key="3">
    <source>
        <dbReference type="PROSITE" id="PS50977"/>
    </source>
</evidence>
<evidence type="ECO:0000313" key="5">
    <source>
        <dbReference type="Proteomes" id="UP001183607"/>
    </source>
</evidence>
<dbReference type="Gene3D" id="1.10.357.10">
    <property type="entry name" value="Tetracycline Repressor, domain 2"/>
    <property type="match status" value="1"/>
</dbReference>
<evidence type="ECO:0000313" key="4">
    <source>
        <dbReference type="EMBL" id="MDT0417024.1"/>
    </source>
</evidence>
<dbReference type="PROSITE" id="PS50977">
    <property type="entry name" value="HTH_TETR_2"/>
    <property type="match status" value="1"/>
</dbReference>
<dbReference type="GO" id="GO:0003677">
    <property type="term" value="F:DNA binding"/>
    <property type="evidence" value="ECO:0007669"/>
    <property type="project" value="UniProtKB-UniRule"/>
</dbReference>
<dbReference type="Proteomes" id="UP001183607">
    <property type="component" value="Unassembled WGS sequence"/>
</dbReference>
<dbReference type="Pfam" id="PF00440">
    <property type="entry name" value="TetR_N"/>
    <property type="match status" value="1"/>
</dbReference>
<dbReference type="AlphaFoldDB" id="A0ABD5E6N7"/>
<feature type="DNA-binding region" description="H-T-H motif" evidence="2">
    <location>
        <begin position="42"/>
        <end position="61"/>
    </location>
</feature>